<keyword evidence="11 18" id="KW-0808">Transferase</keyword>
<evidence type="ECO:0000256" key="8">
    <source>
        <dbReference type="ARBA" id="ARBA00012016"/>
    </source>
</evidence>
<comment type="pathway">
    <text evidence="5">Cofactor biosynthesis; adenosylcobalamin biosynthesis; adenosylcobalamin from cob(II)yrinate a,c-diamide: step 6/7.</text>
</comment>
<dbReference type="Pfam" id="PF02283">
    <property type="entry name" value="CobU"/>
    <property type="match status" value="1"/>
</dbReference>
<evidence type="ECO:0000256" key="13">
    <source>
        <dbReference type="ARBA" id="ARBA00022777"/>
    </source>
</evidence>
<keyword evidence="18" id="KW-0548">Nucleotidyltransferase</keyword>
<evidence type="ECO:0000256" key="16">
    <source>
        <dbReference type="ARBA" id="ARBA00029570"/>
    </source>
</evidence>
<keyword evidence="10" id="KW-0169">Cobalamin biosynthesis</keyword>
<comment type="function">
    <text evidence="4">Catalyzes ATP-dependent phosphorylation of adenosylcobinamide and addition of GMP to adenosylcobinamide phosphate.</text>
</comment>
<dbReference type="InterPro" id="IPR003203">
    <property type="entry name" value="CobU/CobP"/>
</dbReference>
<evidence type="ECO:0000256" key="1">
    <source>
        <dbReference type="ARBA" id="ARBA00000312"/>
    </source>
</evidence>
<evidence type="ECO:0000256" key="11">
    <source>
        <dbReference type="ARBA" id="ARBA00022679"/>
    </source>
</evidence>
<dbReference type="EMBL" id="CP089291">
    <property type="protein sequence ID" value="UOF89808.1"/>
    <property type="molecule type" value="Genomic_DNA"/>
</dbReference>
<comment type="catalytic activity">
    <reaction evidence="1">
        <text>adenosylcob(III)inamide + ATP = adenosylcob(III)inamide phosphate + ADP + H(+)</text>
        <dbReference type="Rhea" id="RHEA:15769"/>
        <dbReference type="ChEBI" id="CHEBI:2480"/>
        <dbReference type="ChEBI" id="CHEBI:15378"/>
        <dbReference type="ChEBI" id="CHEBI:30616"/>
        <dbReference type="ChEBI" id="CHEBI:58502"/>
        <dbReference type="ChEBI" id="CHEBI:456216"/>
        <dbReference type="EC" id="2.7.1.156"/>
    </reaction>
</comment>
<sequence>MRIQFVIGGARSGKSEFAENTARSIGNSVLYVATGVCTDAEMEKRIQLHQMRRPMEWGFVETPYDLGDSVHFYDHYHVVLVDCLSTWISNLLVQEPEENWQEPEIAGQLLEQAQQWLRAVEEIDGTLIVVSTEVGLGGVAMSRLGRWYQDVLGKCNQYVAAAADEVFFVAAGIPWRIK</sequence>
<evidence type="ECO:0000256" key="9">
    <source>
        <dbReference type="ARBA" id="ARBA00012523"/>
    </source>
</evidence>
<name>A0ABY4CKW6_9BACL</name>
<keyword evidence="15" id="KW-0342">GTP-binding</keyword>
<evidence type="ECO:0000256" key="10">
    <source>
        <dbReference type="ARBA" id="ARBA00022573"/>
    </source>
</evidence>
<evidence type="ECO:0000256" key="4">
    <source>
        <dbReference type="ARBA" id="ARBA00003889"/>
    </source>
</evidence>
<evidence type="ECO:0000256" key="14">
    <source>
        <dbReference type="ARBA" id="ARBA00022840"/>
    </source>
</evidence>
<dbReference type="PANTHER" id="PTHR34848">
    <property type="match status" value="1"/>
</dbReference>
<evidence type="ECO:0000256" key="3">
    <source>
        <dbReference type="ARBA" id="ARBA00001522"/>
    </source>
</evidence>
<keyword evidence="19" id="KW-1185">Reference proteome</keyword>
<dbReference type="EC" id="2.7.1.156" evidence="8"/>
<dbReference type="GO" id="GO:0008820">
    <property type="term" value="F:cobinamide phosphate guanylyltransferase activity"/>
    <property type="evidence" value="ECO:0007669"/>
    <property type="project" value="UniProtKB-EC"/>
</dbReference>
<comment type="pathway">
    <text evidence="6">Cofactor biosynthesis; adenosylcobalamin biosynthesis; adenosylcobalamin from cob(II)yrinate a,c-diamide: step 5/7.</text>
</comment>
<reference evidence="18" key="1">
    <citation type="submission" date="2021-12" db="EMBL/GenBank/DDBJ databases">
        <title>Alicyclobacillaceae gen. nov., sp. nov., isolated from chalcocite enrichment system.</title>
        <authorList>
            <person name="Jiang Z."/>
        </authorList>
    </citation>
    <scope>NUCLEOTIDE SEQUENCE</scope>
    <source>
        <strain evidence="18">MYW30-H2</strain>
    </source>
</reference>
<comment type="catalytic activity">
    <reaction evidence="3">
        <text>adenosylcob(III)inamide + GTP = adenosylcob(III)inamide phosphate + GDP + H(+)</text>
        <dbReference type="Rhea" id="RHEA:15765"/>
        <dbReference type="ChEBI" id="CHEBI:2480"/>
        <dbReference type="ChEBI" id="CHEBI:15378"/>
        <dbReference type="ChEBI" id="CHEBI:37565"/>
        <dbReference type="ChEBI" id="CHEBI:58189"/>
        <dbReference type="ChEBI" id="CHEBI:58502"/>
        <dbReference type="EC" id="2.7.1.156"/>
    </reaction>
</comment>
<dbReference type="EC" id="2.7.7.62" evidence="9"/>
<organism evidence="18 19">
    <name type="scientific">Fodinisporobacter ferrooxydans</name>
    <dbReference type="NCBI Taxonomy" id="2901836"/>
    <lineage>
        <taxon>Bacteria</taxon>
        <taxon>Bacillati</taxon>
        <taxon>Bacillota</taxon>
        <taxon>Bacilli</taxon>
        <taxon>Bacillales</taxon>
        <taxon>Alicyclobacillaceae</taxon>
        <taxon>Fodinisporobacter</taxon>
    </lineage>
</organism>
<dbReference type="RefSeq" id="WP_347436499.1">
    <property type="nucleotide sequence ID" value="NZ_CP089291.1"/>
</dbReference>
<accession>A0ABY4CKW6</accession>
<evidence type="ECO:0000256" key="2">
    <source>
        <dbReference type="ARBA" id="ARBA00000711"/>
    </source>
</evidence>
<keyword evidence="13 18" id="KW-0418">Kinase</keyword>
<dbReference type="Proteomes" id="UP000830167">
    <property type="component" value="Chromosome"/>
</dbReference>
<dbReference type="InterPro" id="IPR027417">
    <property type="entry name" value="P-loop_NTPase"/>
</dbReference>
<dbReference type="PANTHER" id="PTHR34848:SF1">
    <property type="entry name" value="BIFUNCTIONAL ADENOSYLCOBALAMIN BIOSYNTHESIS PROTEIN COBU"/>
    <property type="match status" value="1"/>
</dbReference>
<evidence type="ECO:0000256" key="12">
    <source>
        <dbReference type="ARBA" id="ARBA00022741"/>
    </source>
</evidence>
<keyword evidence="12" id="KW-0547">Nucleotide-binding</keyword>
<dbReference type="CDD" id="cd00544">
    <property type="entry name" value="CobU"/>
    <property type="match status" value="1"/>
</dbReference>
<dbReference type="NCBIfam" id="NF004469">
    <property type="entry name" value="PRK05800.1"/>
    <property type="match status" value="1"/>
</dbReference>
<comment type="similarity">
    <text evidence="7">Belongs to the CobU/CobP family.</text>
</comment>
<protein>
    <recommendedName>
        <fullName evidence="16">Adenosylcobinamide kinase</fullName>
        <ecNumber evidence="8">2.7.1.156</ecNumber>
        <ecNumber evidence="9">2.7.7.62</ecNumber>
    </recommendedName>
    <alternativeName>
        <fullName evidence="17">Adenosylcobinamide-phosphate guanylyltransferase</fullName>
    </alternativeName>
</protein>
<dbReference type="Gene3D" id="3.40.50.300">
    <property type="entry name" value="P-loop containing nucleotide triphosphate hydrolases"/>
    <property type="match status" value="1"/>
</dbReference>
<evidence type="ECO:0000256" key="5">
    <source>
        <dbReference type="ARBA" id="ARBA00004692"/>
    </source>
</evidence>
<dbReference type="PIRSF" id="PIRSF006135">
    <property type="entry name" value="CobU"/>
    <property type="match status" value="1"/>
</dbReference>
<dbReference type="GO" id="GO:0043752">
    <property type="term" value="F:adenosylcobinamide kinase activity"/>
    <property type="evidence" value="ECO:0007669"/>
    <property type="project" value="UniProtKB-EC"/>
</dbReference>
<proteinExistence type="inferred from homology"/>
<evidence type="ECO:0000256" key="15">
    <source>
        <dbReference type="ARBA" id="ARBA00023134"/>
    </source>
</evidence>
<dbReference type="SUPFAM" id="SSF52540">
    <property type="entry name" value="P-loop containing nucleoside triphosphate hydrolases"/>
    <property type="match status" value="1"/>
</dbReference>
<gene>
    <name evidence="18" type="primary">cobU</name>
    <name evidence="18" type="ORF">LSG31_18320</name>
</gene>
<evidence type="ECO:0000313" key="19">
    <source>
        <dbReference type="Proteomes" id="UP000830167"/>
    </source>
</evidence>
<evidence type="ECO:0000313" key="18">
    <source>
        <dbReference type="EMBL" id="UOF89808.1"/>
    </source>
</evidence>
<evidence type="ECO:0000256" key="7">
    <source>
        <dbReference type="ARBA" id="ARBA00007490"/>
    </source>
</evidence>
<evidence type="ECO:0000256" key="17">
    <source>
        <dbReference type="ARBA" id="ARBA00030571"/>
    </source>
</evidence>
<comment type="catalytic activity">
    <reaction evidence="2">
        <text>adenosylcob(III)inamide phosphate + GTP + H(+) = adenosylcob(III)inamide-GDP + diphosphate</text>
        <dbReference type="Rhea" id="RHEA:22712"/>
        <dbReference type="ChEBI" id="CHEBI:15378"/>
        <dbReference type="ChEBI" id="CHEBI:33019"/>
        <dbReference type="ChEBI" id="CHEBI:37565"/>
        <dbReference type="ChEBI" id="CHEBI:58502"/>
        <dbReference type="ChEBI" id="CHEBI:60487"/>
        <dbReference type="EC" id="2.7.7.62"/>
    </reaction>
</comment>
<evidence type="ECO:0000256" key="6">
    <source>
        <dbReference type="ARBA" id="ARBA00005159"/>
    </source>
</evidence>
<keyword evidence="14" id="KW-0067">ATP-binding</keyword>